<evidence type="ECO:0000313" key="2">
    <source>
        <dbReference type="EMBL" id="MCI34183.1"/>
    </source>
</evidence>
<dbReference type="Proteomes" id="UP000265520">
    <property type="component" value="Unassembled WGS sequence"/>
</dbReference>
<comment type="caution">
    <text evidence="2">The sequence shown here is derived from an EMBL/GenBank/DDBJ whole genome shotgun (WGS) entry which is preliminary data.</text>
</comment>
<organism evidence="2 3">
    <name type="scientific">Trifolium medium</name>
    <dbReference type="NCBI Taxonomy" id="97028"/>
    <lineage>
        <taxon>Eukaryota</taxon>
        <taxon>Viridiplantae</taxon>
        <taxon>Streptophyta</taxon>
        <taxon>Embryophyta</taxon>
        <taxon>Tracheophyta</taxon>
        <taxon>Spermatophyta</taxon>
        <taxon>Magnoliopsida</taxon>
        <taxon>eudicotyledons</taxon>
        <taxon>Gunneridae</taxon>
        <taxon>Pentapetalae</taxon>
        <taxon>rosids</taxon>
        <taxon>fabids</taxon>
        <taxon>Fabales</taxon>
        <taxon>Fabaceae</taxon>
        <taxon>Papilionoideae</taxon>
        <taxon>50 kb inversion clade</taxon>
        <taxon>NPAAA clade</taxon>
        <taxon>Hologalegina</taxon>
        <taxon>IRL clade</taxon>
        <taxon>Trifolieae</taxon>
        <taxon>Trifolium</taxon>
    </lineage>
</organism>
<evidence type="ECO:0000313" key="3">
    <source>
        <dbReference type="Proteomes" id="UP000265520"/>
    </source>
</evidence>
<accession>A0A392RC29</accession>
<dbReference type="EMBL" id="LXQA010211407">
    <property type="protein sequence ID" value="MCI34183.1"/>
    <property type="molecule type" value="Genomic_DNA"/>
</dbReference>
<protein>
    <submittedName>
        <fullName evidence="2">Uncharacterized protein</fullName>
    </submittedName>
</protein>
<proteinExistence type="predicted"/>
<name>A0A392RC29_9FABA</name>
<feature type="region of interest" description="Disordered" evidence="1">
    <location>
        <begin position="30"/>
        <end position="69"/>
    </location>
</feature>
<keyword evidence="3" id="KW-1185">Reference proteome</keyword>
<feature type="non-terminal residue" evidence="2">
    <location>
        <position position="1"/>
    </location>
</feature>
<sequence>PLNKAAGIKALSSKAIQTQPQGLRRIRRRCRSGGRPGALRPADLNRPGKIRESKSRRTPIQPETKNMRV</sequence>
<dbReference type="AlphaFoldDB" id="A0A392RC29"/>
<reference evidence="2 3" key="1">
    <citation type="journal article" date="2018" name="Front. Plant Sci.">
        <title>Red Clover (Trifolium pratense) and Zigzag Clover (T. medium) - A Picture of Genomic Similarities and Differences.</title>
        <authorList>
            <person name="Dluhosova J."/>
            <person name="Istvanek J."/>
            <person name="Nedelnik J."/>
            <person name="Repkova J."/>
        </authorList>
    </citation>
    <scope>NUCLEOTIDE SEQUENCE [LARGE SCALE GENOMIC DNA]</scope>
    <source>
        <strain evidence="3">cv. 10/8</strain>
        <tissue evidence="2">Leaf</tissue>
    </source>
</reference>
<evidence type="ECO:0000256" key="1">
    <source>
        <dbReference type="SAM" id="MobiDB-lite"/>
    </source>
</evidence>